<keyword evidence="3" id="KW-1003">Cell membrane</keyword>
<dbReference type="AlphaFoldDB" id="A0A1N7FVJ2"/>
<keyword evidence="6 7" id="KW-0472">Membrane</keyword>
<evidence type="ECO:0000256" key="7">
    <source>
        <dbReference type="SAM" id="Phobius"/>
    </source>
</evidence>
<evidence type="ECO:0000313" key="9">
    <source>
        <dbReference type="Proteomes" id="UP000185936"/>
    </source>
</evidence>
<dbReference type="GO" id="GO:0005886">
    <property type="term" value="C:plasma membrane"/>
    <property type="evidence" value="ECO:0007669"/>
    <property type="project" value="UniProtKB-SubCell"/>
</dbReference>
<keyword evidence="9" id="KW-1185">Reference proteome</keyword>
<sequence length="96" mass="10067">MAVSEDPAILEWTVRAALILVSGLCVLCSYRVIRGPTDPDRVVALDAIATNVVAIAVLFALQTGRGLFITVSLVLAIIGFVATVAVAKFVIEGEVI</sequence>
<evidence type="ECO:0000256" key="1">
    <source>
        <dbReference type="ARBA" id="ARBA00004651"/>
    </source>
</evidence>
<dbReference type="EMBL" id="FTNR01000008">
    <property type="protein sequence ID" value="SIS04309.1"/>
    <property type="molecule type" value="Genomic_DNA"/>
</dbReference>
<dbReference type="Proteomes" id="UP000185936">
    <property type="component" value="Unassembled WGS sequence"/>
</dbReference>
<gene>
    <name evidence="8" type="ORF">SAMN05421752_108141</name>
</gene>
<dbReference type="Pfam" id="PF04066">
    <property type="entry name" value="MrpF_PhaF"/>
    <property type="match status" value="1"/>
</dbReference>
<evidence type="ECO:0000313" key="8">
    <source>
        <dbReference type="EMBL" id="SIS04309.1"/>
    </source>
</evidence>
<comment type="subcellular location">
    <subcellularLocation>
        <location evidence="1">Cell membrane</location>
        <topology evidence="1">Multi-pass membrane protein</topology>
    </subcellularLocation>
</comment>
<keyword evidence="2" id="KW-0813">Transport</keyword>
<proteinExistence type="predicted"/>
<dbReference type="STRING" id="308853.SAMN05421752_108141"/>
<dbReference type="PANTHER" id="PTHR34702:SF1">
    <property type="entry name" value="NA(+)_H(+) ANTIPORTER SUBUNIT F"/>
    <property type="match status" value="1"/>
</dbReference>
<keyword evidence="4 7" id="KW-0812">Transmembrane</keyword>
<name>A0A1N7FVJ2_9EURY</name>
<dbReference type="OrthoDB" id="84883at2157"/>
<dbReference type="GO" id="GO:0015385">
    <property type="term" value="F:sodium:proton antiporter activity"/>
    <property type="evidence" value="ECO:0007669"/>
    <property type="project" value="TreeGrafter"/>
</dbReference>
<organism evidence="8 9">
    <name type="scientific">Natronorubrum thiooxidans</name>
    <dbReference type="NCBI Taxonomy" id="308853"/>
    <lineage>
        <taxon>Archaea</taxon>
        <taxon>Methanobacteriati</taxon>
        <taxon>Methanobacteriota</taxon>
        <taxon>Stenosarchaea group</taxon>
        <taxon>Halobacteria</taxon>
        <taxon>Halobacteriales</taxon>
        <taxon>Natrialbaceae</taxon>
        <taxon>Natronorubrum</taxon>
    </lineage>
</organism>
<dbReference type="PANTHER" id="PTHR34702">
    <property type="entry name" value="NA(+)/H(+) ANTIPORTER SUBUNIT F1"/>
    <property type="match status" value="1"/>
</dbReference>
<feature type="transmembrane region" description="Helical" evidence="7">
    <location>
        <begin position="12"/>
        <end position="30"/>
    </location>
</feature>
<reference evidence="9" key="1">
    <citation type="submission" date="2017-01" db="EMBL/GenBank/DDBJ databases">
        <authorList>
            <person name="Varghese N."/>
            <person name="Submissions S."/>
        </authorList>
    </citation>
    <scope>NUCLEOTIDE SEQUENCE [LARGE SCALE GENOMIC DNA]</scope>
    <source>
        <strain evidence="9">type strain: HArc-</strain>
    </source>
</reference>
<evidence type="ECO:0000256" key="2">
    <source>
        <dbReference type="ARBA" id="ARBA00022448"/>
    </source>
</evidence>
<evidence type="ECO:0000256" key="5">
    <source>
        <dbReference type="ARBA" id="ARBA00022989"/>
    </source>
</evidence>
<evidence type="ECO:0000256" key="6">
    <source>
        <dbReference type="ARBA" id="ARBA00023136"/>
    </source>
</evidence>
<accession>A0A1N7FVJ2</accession>
<feature type="transmembrane region" description="Helical" evidence="7">
    <location>
        <begin position="67"/>
        <end position="91"/>
    </location>
</feature>
<dbReference type="InterPro" id="IPR007208">
    <property type="entry name" value="MrpF/PhaF-like"/>
</dbReference>
<keyword evidence="5 7" id="KW-1133">Transmembrane helix</keyword>
<evidence type="ECO:0000256" key="4">
    <source>
        <dbReference type="ARBA" id="ARBA00022692"/>
    </source>
</evidence>
<evidence type="ECO:0000256" key="3">
    <source>
        <dbReference type="ARBA" id="ARBA00022475"/>
    </source>
</evidence>
<protein>
    <submittedName>
        <fullName evidence="8">Multicomponent Na+:H+ antiporter subunit F</fullName>
    </submittedName>
</protein>
<dbReference type="RefSeq" id="WP_076609532.1">
    <property type="nucleotide sequence ID" value="NZ_FTNR01000008.1"/>
</dbReference>
<feature type="transmembrane region" description="Helical" evidence="7">
    <location>
        <begin position="42"/>
        <end position="61"/>
    </location>
</feature>